<evidence type="ECO:0000256" key="1">
    <source>
        <dbReference type="ARBA" id="ARBA00022679"/>
    </source>
</evidence>
<dbReference type="EMBL" id="MAJZ01000784">
    <property type="protein sequence ID" value="OCH73476.1"/>
    <property type="molecule type" value="Genomic_DNA"/>
</dbReference>
<keyword evidence="1" id="KW-0808">Transferase</keyword>
<keyword evidence="4" id="KW-1185">Reference proteome</keyword>
<dbReference type="Gene3D" id="3.40.50.150">
    <property type="entry name" value="Vaccinia Virus protein VP39"/>
    <property type="match status" value="1"/>
</dbReference>
<dbReference type="RefSeq" id="WP_017033925.1">
    <property type="nucleotide sequence ID" value="NZ_JBNGCH010000784.1"/>
</dbReference>
<dbReference type="InterPro" id="IPR004298">
    <property type="entry name" value="Nicotian_synth"/>
</dbReference>
<accession>A0A1B9QW06</accession>
<sequence length="259" mass="29249">MPTEKYQLLSEMAVFEARLAALSRYSLENCHCFVLVQDGLDQLCDFIRDPNHQAIWQRHLLCGEVDRQLKRLRETAIHALCLLERHQSACAKRHTLDVTQYLNRLSVSASTELQEARISLDSKVLFIGSGSYPLSAFTIAQLTGADVLGVDIDEKAVKLASDLGYTSQKVSFTHDTLKDVLQRYTPTHVIIASLVEHKWEVLAQLRPLISDSTCILVRFGNGIKSAFNYPFNPNLSMGWRSTSLDNKQAVYDVIMMEKC</sequence>
<dbReference type="GO" id="GO:0030410">
    <property type="term" value="F:nicotianamine synthase activity"/>
    <property type="evidence" value="ECO:0007669"/>
    <property type="project" value="InterPro"/>
</dbReference>
<dbReference type="Pfam" id="PF03059">
    <property type="entry name" value="NAS"/>
    <property type="match status" value="1"/>
</dbReference>
<evidence type="ECO:0000313" key="4">
    <source>
        <dbReference type="Proteomes" id="UP000093173"/>
    </source>
</evidence>
<evidence type="ECO:0000256" key="2">
    <source>
        <dbReference type="ARBA" id="ARBA00022691"/>
    </source>
</evidence>
<dbReference type="PANTHER" id="PTHR32266:SF12">
    <property type="entry name" value="NICOTIANAMINE SYNTHASE 3"/>
    <property type="match status" value="1"/>
</dbReference>
<dbReference type="InterPro" id="IPR029063">
    <property type="entry name" value="SAM-dependent_MTases_sf"/>
</dbReference>
<name>A0A1B9QW06_9VIBR</name>
<comment type="caution">
    <text evidence="3">The sequence shown here is derived from an EMBL/GenBank/DDBJ whole genome shotgun (WGS) entry which is preliminary data.</text>
</comment>
<organism evidence="3 4">
    <name type="scientific">Vibrio genomosp. F10</name>
    <dbReference type="NCBI Taxonomy" id="723171"/>
    <lineage>
        <taxon>Bacteria</taxon>
        <taxon>Pseudomonadati</taxon>
        <taxon>Pseudomonadota</taxon>
        <taxon>Gammaproteobacteria</taxon>
        <taxon>Vibrionales</taxon>
        <taxon>Vibrionaceae</taxon>
        <taxon>Vibrio</taxon>
    </lineage>
</organism>
<dbReference type="SUPFAM" id="SSF51735">
    <property type="entry name" value="NAD(P)-binding Rossmann-fold domains"/>
    <property type="match status" value="1"/>
</dbReference>
<dbReference type="Proteomes" id="UP000093173">
    <property type="component" value="Unassembled WGS sequence"/>
</dbReference>
<gene>
    <name evidence="3" type="ORF">A6E14_14365</name>
</gene>
<dbReference type="InterPro" id="IPR036291">
    <property type="entry name" value="NAD(P)-bd_dom_sf"/>
</dbReference>
<evidence type="ECO:0008006" key="5">
    <source>
        <dbReference type="Google" id="ProtNLM"/>
    </source>
</evidence>
<evidence type="ECO:0000313" key="3">
    <source>
        <dbReference type="EMBL" id="OCH73476.1"/>
    </source>
</evidence>
<keyword evidence="2" id="KW-0949">S-adenosyl-L-methionine</keyword>
<dbReference type="GO" id="GO:0030418">
    <property type="term" value="P:nicotianamine biosynthetic process"/>
    <property type="evidence" value="ECO:0007669"/>
    <property type="project" value="InterPro"/>
</dbReference>
<dbReference type="AlphaFoldDB" id="A0A1B9QW06"/>
<reference evidence="4" key="1">
    <citation type="submission" date="2016-06" db="EMBL/GenBank/DDBJ databases">
        <authorList>
            <person name="Hehemann J.-H."/>
            <person name="Arevalo P."/>
            <person name="Datta M.S."/>
            <person name="Polz M.F."/>
        </authorList>
    </citation>
    <scope>NUCLEOTIDE SEQUENCE [LARGE SCALE GENOMIC DNA]</scope>
    <source>
        <strain evidence="4">9CSC122</strain>
    </source>
</reference>
<protein>
    <recommendedName>
        <fullName evidence="5">SAM-dependent methyltransferase</fullName>
    </recommendedName>
</protein>
<proteinExistence type="predicted"/>
<dbReference type="PANTHER" id="PTHR32266">
    <property type="entry name" value="NICOTIANAMINE SYNTHASE 3"/>
    <property type="match status" value="1"/>
</dbReference>